<evidence type="ECO:0000256" key="6">
    <source>
        <dbReference type="ARBA" id="ARBA00022741"/>
    </source>
</evidence>
<proteinExistence type="evidence at transcript level"/>
<dbReference type="Pfam" id="PF00271">
    <property type="entry name" value="Helicase_C"/>
    <property type="match status" value="1"/>
</dbReference>
<evidence type="ECO:0000256" key="10">
    <source>
        <dbReference type="ARBA" id="ARBA00022946"/>
    </source>
</evidence>
<dbReference type="GO" id="GO:0000965">
    <property type="term" value="P:mitochondrial RNA 3'-end processing"/>
    <property type="evidence" value="ECO:0007669"/>
    <property type="project" value="TreeGrafter"/>
</dbReference>
<feature type="domain" description="Helicase C-terminal" evidence="14">
    <location>
        <begin position="298"/>
        <end position="472"/>
    </location>
</feature>
<dbReference type="EC" id="3.6.4.13" evidence="5"/>
<dbReference type="InterPro" id="IPR044774">
    <property type="entry name" value="Suv3_DEXQc"/>
</dbReference>
<evidence type="ECO:0000259" key="14">
    <source>
        <dbReference type="PROSITE" id="PS51194"/>
    </source>
</evidence>
<dbReference type="CDD" id="cd18805">
    <property type="entry name" value="SF2_C_suv3"/>
    <property type="match status" value="1"/>
</dbReference>
<evidence type="ECO:0000256" key="12">
    <source>
        <dbReference type="ARBA" id="ARBA00047984"/>
    </source>
</evidence>
<dbReference type="EMBL" id="LR023248">
    <property type="protein sequence ID" value="SVE92867.1"/>
    <property type="molecule type" value="mRNA"/>
</dbReference>
<keyword evidence="6" id="KW-0547">Nucleotide-binding</keyword>
<dbReference type="InterPro" id="IPR001650">
    <property type="entry name" value="Helicase_C-like"/>
</dbReference>
<dbReference type="Gene3D" id="1.20.272.40">
    <property type="match status" value="1"/>
</dbReference>
<dbReference type="Pfam" id="PF18114">
    <property type="entry name" value="Suv3_N"/>
    <property type="match status" value="1"/>
</dbReference>
<dbReference type="Gene3D" id="1.20.58.1080">
    <property type="match status" value="1"/>
</dbReference>
<dbReference type="FunFam" id="1.20.58.1080:FF:000001">
    <property type="entry name" value="ATP-dependent RNA helicase SUPV3L1, mitochondrial"/>
    <property type="match status" value="1"/>
</dbReference>
<evidence type="ECO:0000256" key="4">
    <source>
        <dbReference type="ARBA" id="ARBA00008708"/>
    </source>
</evidence>
<dbReference type="InterPro" id="IPR055206">
    <property type="entry name" value="DEXQc_SUV3"/>
</dbReference>
<dbReference type="PROSITE" id="PS51194">
    <property type="entry name" value="HELICASE_CTER"/>
    <property type="match status" value="1"/>
</dbReference>
<evidence type="ECO:0000313" key="15">
    <source>
        <dbReference type="EMBL" id="SVE92867.1"/>
    </source>
</evidence>
<dbReference type="InterPro" id="IPR050699">
    <property type="entry name" value="RNA-DNA_Helicase"/>
</dbReference>
<evidence type="ECO:0000256" key="9">
    <source>
        <dbReference type="ARBA" id="ARBA00022840"/>
    </source>
</evidence>
<dbReference type="Pfam" id="PF12513">
    <property type="entry name" value="SUV3_C"/>
    <property type="match status" value="1"/>
</dbReference>
<dbReference type="InterPro" id="IPR022192">
    <property type="entry name" value="SUV3_C"/>
</dbReference>
<evidence type="ECO:0000256" key="13">
    <source>
        <dbReference type="ARBA" id="ARBA00069703"/>
    </source>
</evidence>
<comment type="cofactor">
    <cofactor evidence="1">
        <name>Mn(2+)</name>
        <dbReference type="ChEBI" id="CHEBI:29035"/>
    </cofactor>
</comment>
<dbReference type="InterPro" id="IPR041453">
    <property type="entry name" value="Suv3_N"/>
</dbReference>
<keyword evidence="10" id="KW-0809">Transit peptide</keyword>
<evidence type="ECO:0000256" key="8">
    <source>
        <dbReference type="ARBA" id="ARBA00022806"/>
    </source>
</evidence>
<comment type="subcellular location">
    <subcellularLocation>
        <location evidence="3">Mitochondrion</location>
    </subcellularLocation>
</comment>
<dbReference type="FunFam" id="3.40.50.300:FF:000269">
    <property type="entry name" value="ATP-dependent RNA helicase SUPV3L1, mitochondrial"/>
    <property type="match status" value="1"/>
</dbReference>
<evidence type="ECO:0000256" key="11">
    <source>
        <dbReference type="ARBA" id="ARBA00023128"/>
    </source>
</evidence>
<dbReference type="InterPro" id="IPR041082">
    <property type="entry name" value="Suv3_C_1"/>
</dbReference>
<keyword evidence="11" id="KW-0496">Mitochondrion</keyword>
<evidence type="ECO:0000256" key="1">
    <source>
        <dbReference type="ARBA" id="ARBA00001936"/>
    </source>
</evidence>
<keyword evidence="7" id="KW-0378">Hydrolase</keyword>
<evidence type="ECO:0000256" key="7">
    <source>
        <dbReference type="ARBA" id="ARBA00022801"/>
    </source>
</evidence>
<evidence type="ECO:0000256" key="2">
    <source>
        <dbReference type="ARBA" id="ARBA00001946"/>
    </source>
</evidence>
<dbReference type="PANTHER" id="PTHR12131">
    <property type="entry name" value="ATP-DEPENDENT RNA AND DNA HELICASE"/>
    <property type="match status" value="1"/>
</dbReference>
<dbReference type="CDD" id="cd17913">
    <property type="entry name" value="DEXQc_Suv3"/>
    <property type="match status" value="1"/>
</dbReference>
<dbReference type="GO" id="GO:0005524">
    <property type="term" value="F:ATP binding"/>
    <property type="evidence" value="ECO:0007669"/>
    <property type="project" value="UniProtKB-KW"/>
</dbReference>
<gene>
    <name evidence="15" type="primary">EOG090X01V1</name>
</gene>
<comment type="catalytic activity">
    <reaction evidence="12">
        <text>ATP + H2O = ADP + phosphate + H(+)</text>
        <dbReference type="Rhea" id="RHEA:13065"/>
        <dbReference type="ChEBI" id="CHEBI:15377"/>
        <dbReference type="ChEBI" id="CHEBI:15378"/>
        <dbReference type="ChEBI" id="CHEBI:30616"/>
        <dbReference type="ChEBI" id="CHEBI:43474"/>
        <dbReference type="ChEBI" id="CHEBI:456216"/>
        <dbReference type="EC" id="3.6.4.13"/>
    </reaction>
</comment>
<protein>
    <recommendedName>
        <fullName evidence="13">ATP-dependent RNA helicase SUV3 homolog, mitochondrial</fullName>
        <ecNumber evidence="5">3.6.4.13</ecNumber>
    </recommendedName>
</protein>
<dbReference type="GO" id="GO:0045025">
    <property type="term" value="C:mitochondrial degradosome"/>
    <property type="evidence" value="ECO:0007669"/>
    <property type="project" value="TreeGrafter"/>
</dbReference>
<dbReference type="GO" id="GO:0003724">
    <property type="term" value="F:RNA helicase activity"/>
    <property type="evidence" value="ECO:0007669"/>
    <property type="project" value="UniProtKB-EC"/>
</dbReference>
<reference evidence="15" key="1">
    <citation type="submission" date="2018-08" db="EMBL/GenBank/DDBJ databases">
        <authorList>
            <person name="Cornetti L."/>
        </authorList>
    </citation>
    <scope>NUCLEOTIDE SEQUENCE</scope>
    <source>
        <strain evidence="15">DE-FRO-2-1</strain>
    </source>
</reference>
<keyword evidence="9" id="KW-0067">ATP-binding</keyword>
<comment type="cofactor">
    <cofactor evidence="2">
        <name>Mg(2+)</name>
        <dbReference type="ChEBI" id="CHEBI:18420"/>
    </cofactor>
</comment>
<sequence length="649" mass="72730">MQTRTLFVFITSNLMDYLKPVVVKHEADQNVGGELCGSLAKEDVIKQLAKFYQRPEIQGALYESGLDSHIFHETYLSFRKYCLDSKSLPPDLHITLSDIIAGASHVDNLVPYFLSHAKKAFPHLECIEDLKKISDLRVPASWYAEARRLSRKVIFHAGPTNSGKTFQALDSYLKSKSGVYCGPLKLLAAEVFKKTNDRGVPCDLVTGEERKFANLDQTPASHVACTVEMVSVNTPYDVAVIDEIQMLKDTARGWAWTRALLGIVANEIHLCGEIAAADLVKEILLSSGEEMELRTYKRLTELVVETSSLNSLENIQEGDCVVCFNKQDIFSACQQIQALGIECAVIYGSLPPGTKLSQAQKFNDPNHPCKVLVATDAIGMGLNLNIRRVIFNSLIKPSVNEKGEKEIELITPSQALQIAGRAGRFGTQFSTGYVTTMKADDLEVLKELLAKSPEPLQQAGLHPTAEQIELYAYHLPNASLSNLIDIFVHLSTLDDSLYFMCNIDDFKFLADMIQHIPLPLRARYVFCCAPINRKAPLVCSMFLKYARQYSRNEPLTVEWVNRQIGWPVSVPKTMAELVHLESVFDVLDLYLWLSYRFQDLFPDPVAIREMQSQLDEAIQQGVTDISQNRVLTYSSSSNQHNVNSDEDCF</sequence>
<evidence type="ECO:0000256" key="5">
    <source>
        <dbReference type="ARBA" id="ARBA00012552"/>
    </source>
</evidence>
<dbReference type="Pfam" id="PF18147">
    <property type="entry name" value="Suv3_C_1"/>
    <property type="match status" value="1"/>
</dbReference>
<dbReference type="FunFam" id="3.40.50.300:FF:000446">
    <property type="entry name" value="ATP-dependent RNA helicase SUPV3L1, mitochondrial"/>
    <property type="match status" value="1"/>
</dbReference>
<dbReference type="Gene3D" id="3.40.50.300">
    <property type="entry name" value="P-loop containing nucleotide triphosphate hydrolases"/>
    <property type="match status" value="2"/>
</dbReference>
<dbReference type="Pfam" id="PF22527">
    <property type="entry name" value="DEXQc_Suv3"/>
    <property type="match status" value="1"/>
</dbReference>
<name>A0A4Y7NJV7_9CRUS</name>
<keyword evidence="8" id="KW-0347">Helicase</keyword>
<comment type="similarity">
    <text evidence="4">Belongs to the helicase family.</text>
</comment>
<dbReference type="GO" id="GO:0016787">
    <property type="term" value="F:hydrolase activity"/>
    <property type="evidence" value="ECO:0007669"/>
    <property type="project" value="UniProtKB-KW"/>
</dbReference>
<dbReference type="SUPFAM" id="SSF52540">
    <property type="entry name" value="P-loop containing nucleoside triphosphate hydrolases"/>
    <property type="match status" value="2"/>
</dbReference>
<evidence type="ECO:0000256" key="3">
    <source>
        <dbReference type="ARBA" id="ARBA00004173"/>
    </source>
</evidence>
<organism evidence="15">
    <name type="scientific">Moina brachiata</name>
    <dbReference type="NCBI Taxonomy" id="675436"/>
    <lineage>
        <taxon>Eukaryota</taxon>
        <taxon>Metazoa</taxon>
        <taxon>Ecdysozoa</taxon>
        <taxon>Arthropoda</taxon>
        <taxon>Crustacea</taxon>
        <taxon>Branchiopoda</taxon>
        <taxon>Diplostraca</taxon>
        <taxon>Cladocera</taxon>
        <taxon>Anomopoda</taxon>
        <taxon>Moinidae</taxon>
        <taxon>Moina</taxon>
    </lineage>
</organism>
<dbReference type="SMART" id="SM00490">
    <property type="entry name" value="HELICc"/>
    <property type="match status" value="1"/>
</dbReference>
<dbReference type="PANTHER" id="PTHR12131:SF1">
    <property type="entry name" value="ATP-DEPENDENT RNA HELICASE SUPV3L1, MITOCHONDRIAL-RELATED"/>
    <property type="match status" value="1"/>
</dbReference>
<dbReference type="AlphaFoldDB" id="A0A4Y7NJV7"/>
<dbReference type="Gene3D" id="1.10.1740.140">
    <property type="match status" value="1"/>
</dbReference>
<accession>A0A4Y7NJV7</accession>
<dbReference type="InterPro" id="IPR027417">
    <property type="entry name" value="P-loop_NTPase"/>
</dbReference>